<keyword evidence="1" id="KW-0812">Transmembrane</keyword>
<sequence length="91" mass="9991">MKSTKSNLKTWLSLSAGTFLGLIAINLGLPALFLILRVPSFAVGNKDLWILRWKNDASGSGIEFNLVFLLMVAIVVGLVGLLIKVQSKRHR</sequence>
<reference evidence="2 3" key="1">
    <citation type="submission" date="2012-06" db="EMBL/GenBank/DDBJ databases">
        <title>Finished chromosome of genome of Microcoleus sp. PCC 7113.</title>
        <authorList>
            <consortium name="US DOE Joint Genome Institute"/>
            <person name="Gugger M."/>
            <person name="Coursin T."/>
            <person name="Rippka R."/>
            <person name="Tandeau De Marsac N."/>
            <person name="Huntemann M."/>
            <person name="Wei C.-L."/>
            <person name="Han J."/>
            <person name="Detter J.C."/>
            <person name="Han C."/>
            <person name="Tapia R."/>
            <person name="Chen A."/>
            <person name="Kyrpides N."/>
            <person name="Mavromatis K."/>
            <person name="Markowitz V."/>
            <person name="Szeto E."/>
            <person name="Ivanova N."/>
            <person name="Pagani I."/>
            <person name="Pati A."/>
            <person name="Goodwin L."/>
            <person name="Nordberg H.P."/>
            <person name="Cantor M.N."/>
            <person name="Hua S.X."/>
            <person name="Woyke T."/>
            <person name="Kerfeld C.A."/>
        </authorList>
    </citation>
    <scope>NUCLEOTIDE SEQUENCE [LARGE SCALE GENOMIC DNA]</scope>
    <source>
        <strain evidence="2 3">PCC 7113</strain>
    </source>
</reference>
<dbReference type="HOGENOM" id="CLU_2423647_0_0_3"/>
<accession>K9WJG0</accession>
<dbReference type="RefSeq" id="WP_015184463.1">
    <property type="nucleotide sequence ID" value="NC_019738.1"/>
</dbReference>
<proteinExistence type="predicted"/>
<protein>
    <submittedName>
        <fullName evidence="2">Uncharacterized protein</fullName>
    </submittedName>
</protein>
<dbReference type="OrthoDB" id="583408at2"/>
<evidence type="ECO:0000256" key="1">
    <source>
        <dbReference type="SAM" id="Phobius"/>
    </source>
</evidence>
<dbReference type="AlphaFoldDB" id="K9WJG0"/>
<keyword evidence="3" id="KW-1185">Reference proteome</keyword>
<feature type="transmembrane region" description="Helical" evidence="1">
    <location>
        <begin position="64"/>
        <end position="83"/>
    </location>
</feature>
<name>K9WJG0_9CYAN</name>
<dbReference type="eggNOG" id="ENOG5033DV4">
    <property type="taxonomic scope" value="Bacteria"/>
</dbReference>
<evidence type="ECO:0000313" key="2">
    <source>
        <dbReference type="EMBL" id="AFZ20328.1"/>
    </source>
</evidence>
<gene>
    <name evidence="2" type="ORF">Mic7113_4655</name>
</gene>
<organism evidence="2 3">
    <name type="scientific">Allocoleopsis franciscana PCC 7113</name>
    <dbReference type="NCBI Taxonomy" id="1173027"/>
    <lineage>
        <taxon>Bacteria</taxon>
        <taxon>Bacillati</taxon>
        <taxon>Cyanobacteriota</taxon>
        <taxon>Cyanophyceae</taxon>
        <taxon>Coleofasciculales</taxon>
        <taxon>Coleofasciculaceae</taxon>
        <taxon>Allocoleopsis</taxon>
        <taxon>Allocoleopsis franciscana</taxon>
    </lineage>
</organism>
<keyword evidence="1" id="KW-1133">Transmembrane helix</keyword>
<dbReference type="EMBL" id="CP003630">
    <property type="protein sequence ID" value="AFZ20328.1"/>
    <property type="molecule type" value="Genomic_DNA"/>
</dbReference>
<feature type="transmembrane region" description="Helical" evidence="1">
    <location>
        <begin position="12"/>
        <end position="36"/>
    </location>
</feature>
<evidence type="ECO:0000313" key="3">
    <source>
        <dbReference type="Proteomes" id="UP000010471"/>
    </source>
</evidence>
<dbReference type="KEGG" id="mic:Mic7113_4655"/>
<dbReference type="STRING" id="1173027.Mic7113_4655"/>
<dbReference type="Proteomes" id="UP000010471">
    <property type="component" value="Chromosome"/>
</dbReference>
<keyword evidence="1" id="KW-0472">Membrane</keyword>